<dbReference type="GO" id="GO:0008270">
    <property type="term" value="F:zinc ion binding"/>
    <property type="evidence" value="ECO:0007669"/>
    <property type="project" value="InterPro"/>
</dbReference>
<proteinExistence type="predicted"/>
<reference evidence="4 5" key="1">
    <citation type="journal article" date="2017" name="Genome Announc.">
        <title>Genome sequence of the saprophytic ascomycete Epicoccum nigrum ICMP 19927 strain isolated from New Zealand.</title>
        <authorList>
            <person name="Fokin M."/>
            <person name="Fleetwood D."/>
            <person name="Weir B.S."/>
            <person name="Villas-Boas S.G."/>
        </authorList>
    </citation>
    <scope>NUCLEOTIDE SEQUENCE [LARGE SCALE GENOMIC DNA]</scope>
    <source>
        <strain evidence="4 5">ICMP 19927</strain>
    </source>
</reference>
<dbReference type="Gene3D" id="4.10.240.10">
    <property type="entry name" value="Zn(2)-C6 fungal-type DNA-binding domain"/>
    <property type="match status" value="1"/>
</dbReference>
<protein>
    <recommendedName>
        <fullName evidence="3">Zn(2)-C6 fungal-type domain-containing protein</fullName>
    </recommendedName>
</protein>
<dbReference type="GO" id="GO:0000981">
    <property type="term" value="F:DNA-binding transcription factor activity, RNA polymerase II-specific"/>
    <property type="evidence" value="ECO:0007669"/>
    <property type="project" value="InterPro"/>
</dbReference>
<dbReference type="CDD" id="cd00067">
    <property type="entry name" value="GAL4"/>
    <property type="match status" value="1"/>
</dbReference>
<feature type="region of interest" description="Disordered" evidence="2">
    <location>
        <begin position="70"/>
        <end position="122"/>
    </location>
</feature>
<dbReference type="InterPro" id="IPR001138">
    <property type="entry name" value="Zn2Cys6_DnaBD"/>
</dbReference>
<sequence length="357" mass="39172">MDRGSTIKPVPSNNTPNLSRSAGSFSSTNPYQRDPSRRAIACVTCAKAKTRCDKSLPSCSRCISKGIKCDPRSTRRTTDNNYRTLPTKKPFVTPKHFPRPGVLRSSSDFSSTRSIPSSRPRLMRAPSSIDFRTAVKMQQAATMSGAPKLTPLPTYHNQVVDECYAYTPSPEPDLRYTPEIEQDSFPFSRGGTPQTPQQPFGCADPLPAVEDMSYLHCPPWAGENLVPVGLGFVDMDMSMGCDSSWMTPTPEPEDMAQANLFAQSAHNAFDAALAATPWSAFPQQQGSVSPEAKALDPIDSGIVMQGEWPQHQYQRQDVFVDMGNMVTSAPYVPKMQSMPGSSAPVWEDVFMPSSLPY</sequence>
<dbReference type="STRING" id="105696.A0A1Y2M9R6"/>
<dbReference type="PROSITE" id="PS00463">
    <property type="entry name" value="ZN2_CY6_FUNGAL_1"/>
    <property type="match status" value="1"/>
</dbReference>
<feature type="compositionally biased region" description="Polar residues" evidence="2">
    <location>
        <begin position="11"/>
        <end position="31"/>
    </location>
</feature>
<dbReference type="SMART" id="SM00066">
    <property type="entry name" value="GAL4"/>
    <property type="match status" value="1"/>
</dbReference>
<evidence type="ECO:0000256" key="2">
    <source>
        <dbReference type="SAM" id="MobiDB-lite"/>
    </source>
</evidence>
<dbReference type="AlphaFoldDB" id="A0A1Y2M9R6"/>
<dbReference type="EMBL" id="KZ107839">
    <property type="protein sequence ID" value="OSS52227.1"/>
    <property type="molecule type" value="Genomic_DNA"/>
</dbReference>
<evidence type="ECO:0000256" key="1">
    <source>
        <dbReference type="ARBA" id="ARBA00023242"/>
    </source>
</evidence>
<dbReference type="Pfam" id="PF00172">
    <property type="entry name" value="Zn_clus"/>
    <property type="match status" value="1"/>
</dbReference>
<dbReference type="PRINTS" id="PR00755">
    <property type="entry name" value="AFLATOXINBRP"/>
</dbReference>
<dbReference type="PROSITE" id="PS50048">
    <property type="entry name" value="ZN2_CY6_FUNGAL_2"/>
    <property type="match status" value="1"/>
</dbReference>
<dbReference type="InParanoid" id="A0A1Y2M9R6"/>
<feature type="region of interest" description="Disordered" evidence="2">
    <location>
        <begin position="1"/>
        <end position="35"/>
    </location>
</feature>
<evidence type="ECO:0000259" key="3">
    <source>
        <dbReference type="PROSITE" id="PS50048"/>
    </source>
</evidence>
<keyword evidence="1" id="KW-0539">Nucleus</keyword>
<organism evidence="4 5">
    <name type="scientific">Epicoccum nigrum</name>
    <name type="common">Soil fungus</name>
    <name type="synonym">Epicoccum purpurascens</name>
    <dbReference type="NCBI Taxonomy" id="105696"/>
    <lineage>
        <taxon>Eukaryota</taxon>
        <taxon>Fungi</taxon>
        <taxon>Dikarya</taxon>
        <taxon>Ascomycota</taxon>
        <taxon>Pezizomycotina</taxon>
        <taxon>Dothideomycetes</taxon>
        <taxon>Pleosporomycetidae</taxon>
        <taxon>Pleosporales</taxon>
        <taxon>Pleosporineae</taxon>
        <taxon>Didymellaceae</taxon>
        <taxon>Epicoccum</taxon>
    </lineage>
</organism>
<gene>
    <name evidence="4" type="ORF">B5807_02848</name>
</gene>
<accession>A0A1Y2M9R6</accession>
<keyword evidence="5" id="KW-1185">Reference proteome</keyword>
<evidence type="ECO:0000313" key="4">
    <source>
        <dbReference type="EMBL" id="OSS52227.1"/>
    </source>
</evidence>
<dbReference type="OMA" id="VWEDVFM"/>
<dbReference type="InterPro" id="IPR036864">
    <property type="entry name" value="Zn2-C6_fun-type_DNA-bd_sf"/>
</dbReference>
<feature type="compositionally biased region" description="Low complexity" evidence="2">
    <location>
        <begin position="104"/>
        <end position="120"/>
    </location>
</feature>
<feature type="domain" description="Zn(2)-C6 fungal-type" evidence="3">
    <location>
        <begin position="41"/>
        <end position="69"/>
    </location>
</feature>
<dbReference type="Proteomes" id="UP000193240">
    <property type="component" value="Unassembled WGS sequence"/>
</dbReference>
<evidence type="ECO:0000313" key="5">
    <source>
        <dbReference type="Proteomes" id="UP000193240"/>
    </source>
</evidence>
<name>A0A1Y2M9R6_EPING</name>
<dbReference type="SUPFAM" id="SSF57701">
    <property type="entry name" value="Zn2/Cys6 DNA-binding domain"/>
    <property type="match status" value="1"/>
</dbReference>